<dbReference type="EMBL" id="OU503054">
    <property type="protein sequence ID" value="CAI9782884.1"/>
    <property type="molecule type" value="Genomic_DNA"/>
</dbReference>
<dbReference type="PANTHER" id="PTHR47287">
    <property type="entry name" value="C2H2 AND C2HC ZINC FINGERS SUPERFAMILY PROTEIN"/>
    <property type="match status" value="1"/>
</dbReference>
<reference evidence="9" key="1">
    <citation type="submission" date="2023-05" db="EMBL/GenBank/DDBJ databases">
        <authorList>
            <person name="Huff M."/>
        </authorList>
    </citation>
    <scope>NUCLEOTIDE SEQUENCE</scope>
</reference>
<keyword evidence="4" id="KW-0862">Zinc</keyword>
<feature type="compositionally biased region" description="Polar residues" evidence="7">
    <location>
        <begin position="59"/>
        <end position="69"/>
    </location>
</feature>
<dbReference type="PANTHER" id="PTHR47287:SF13">
    <property type="entry name" value="C2H2-TYPE DOMAIN-CONTAINING PROTEIN"/>
    <property type="match status" value="1"/>
</dbReference>
<evidence type="ECO:0000256" key="7">
    <source>
        <dbReference type="SAM" id="MobiDB-lite"/>
    </source>
</evidence>
<feature type="compositionally biased region" description="Polar residues" evidence="7">
    <location>
        <begin position="1"/>
        <end position="10"/>
    </location>
</feature>
<dbReference type="GO" id="GO:0008270">
    <property type="term" value="F:zinc ion binding"/>
    <property type="evidence" value="ECO:0007669"/>
    <property type="project" value="UniProtKB-KW"/>
</dbReference>
<evidence type="ECO:0000256" key="6">
    <source>
        <dbReference type="PROSITE-ProRule" id="PRU00042"/>
    </source>
</evidence>
<evidence type="ECO:0000259" key="8">
    <source>
        <dbReference type="PROSITE" id="PS50157"/>
    </source>
</evidence>
<dbReference type="GO" id="GO:0005634">
    <property type="term" value="C:nucleus"/>
    <property type="evidence" value="ECO:0007669"/>
    <property type="project" value="UniProtKB-SubCell"/>
</dbReference>
<evidence type="ECO:0000256" key="5">
    <source>
        <dbReference type="ARBA" id="ARBA00023242"/>
    </source>
</evidence>
<name>A0AAD2A8J7_9LAMI</name>
<dbReference type="Proteomes" id="UP000834106">
    <property type="component" value="Chromosome 19"/>
</dbReference>
<dbReference type="InterPro" id="IPR013087">
    <property type="entry name" value="Znf_C2H2_type"/>
</dbReference>
<keyword evidence="5" id="KW-0539">Nucleus</keyword>
<evidence type="ECO:0000256" key="3">
    <source>
        <dbReference type="ARBA" id="ARBA00022771"/>
    </source>
</evidence>
<dbReference type="PROSITE" id="PS50157">
    <property type="entry name" value="ZINC_FINGER_C2H2_2"/>
    <property type="match status" value="1"/>
</dbReference>
<feature type="compositionally biased region" description="Basic and acidic residues" evidence="7">
    <location>
        <begin position="16"/>
        <end position="33"/>
    </location>
</feature>
<dbReference type="Gene3D" id="3.30.160.60">
    <property type="entry name" value="Classic Zinc Finger"/>
    <property type="match status" value="1"/>
</dbReference>
<proteinExistence type="predicted"/>
<accession>A0AAD2A8J7</accession>
<comment type="subcellular location">
    <subcellularLocation>
        <location evidence="1">Nucleus</location>
    </subcellularLocation>
</comment>
<sequence length="251" mass="28382">MDSSSASVTSPDMLEESPHNDVQEEALTSKEIIDQSQSNEGVDNQESSLSKSVRAIPPSWSSGSLKNPHTTPPMDEEEEREYGCKYCNQKFSNKQALGGHQNAHKVERTIKKNIQEWQMANSRYLPRNKFTGSSFNRSQEFFNRATMNMPYFSQQRNKKHGMMRYAQANRFLPTINEGYPGWPRPMPGNVTQFMARPSSSCLENLPTSICFSTPWPVPNRNFLGESSNVQMNGRETQGVEDDSGLDLTLSL</sequence>
<keyword evidence="3 6" id="KW-0863">Zinc-finger</keyword>
<evidence type="ECO:0000256" key="4">
    <source>
        <dbReference type="ARBA" id="ARBA00022833"/>
    </source>
</evidence>
<evidence type="ECO:0000313" key="10">
    <source>
        <dbReference type="Proteomes" id="UP000834106"/>
    </source>
</evidence>
<keyword evidence="10" id="KW-1185">Reference proteome</keyword>
<evidence type="ECO:0000256" key="2">
    <source>
        <dbReference type="ARBA" id="ARBA00022723"/>
    </source>
</evidence>
<feature type="compositionally biased region" description="Polar residues" evidence="7">
    <location>
        <begin position="34"/>
        <end position="51"/>
    </location>
</feature>
<dbReference type="AlphaFoldDB" id="A0AAD2A8J7"/>
<feature type="domain" description="C2H2-type" evidence="8">
    <location>
        <begin position="82"/>
        <end position="109"/>
    </location>
</feature>
<dbReference type="InterPro" id="IPR036236">
    <property type="entry name" value="Znf_C2H2_sf"/>
</dbReference>
<protein>
    <recommendedName>
        <fullName evidence="8">C2H2-type domain-containing protein</fullName>
    </recommendedName>
</protein>
<gene>
    <name evidence="9" type="ORF">FPE_LOCUS30314</name>
</gene>
<evidence type="ECO:0000313" key="9">
    <source>
        <dbReference type="EMBL" id="CAI9782884.1"/>
    </source>
</evidence>
<dbReference type="SUPFAM" id="SSF57667">
    <property type="entry name" value="beta-beta-alpha zinc fingers"/>
    <property type="match status" value="1"/>
</dbReference>
<organism evidence="9 10">
    <name type="scientific">Fraxinus pennsylvanica</name>
    <dbReference type="NCBI Taxonomy" id="56036"/>
    <lineage>
        <taxon>Eukaryota</taxon>
        <taxon>Viridiplantae</taxon>
        <taxon>Streptophyta</taxon>
        <taxon>Embryophyta</taxon>
        <taxon>Tracheophyta</taxon>
        <taxon>Spermatophyta</taxon>
        <taxon>Magnoliopsida</taxon>
        <taxon>eudicotyledons</taxon>
        <taxon>Gunneridae</taxon>
        <taxon>Pentapetalae</taxon>
        <taxon>asterids</taxon>
        <taxon>lamiids</taxon>
        <taxon>Lamiales</taxon>
        <taxon>Oleaceae</taxon>
        <taxon>Oleeae</taxon>
        <taxon>Fraxinus</taxon>
    </lineage>
</organism>
<dbReference type="PROSITE" id="PS00028">
    <property type="entry name" value="ZINC_FINGER_C2H2_1"/>
    <property type="match status" value="1"/>
</dbReference>
<dbReference type="InterPro" id="IPR044246">
    <property type="entry name" value="ZFP3-like"/>
</dbReference>
<keyword evidence="2" id="KW-0479">Metal-binding</keyword>
<evidence type="ECO:0000256" key="1">
    <source>
        <dbReference type="ARBA" id="ARBA00004123"/>
    </source>
</evidence>
<dbReference type="GO" id="GO:0009788">
    <property type="term" value="P:negative regulation of abscisic acid-activated signaling pathway"/>
    <property type="evidence" value="ECO:0007669"/>
    <property type="project" value="InterPro"/>
</dbReference>
<feature type="region of interest" description="Disordered" evidence="7">
    <location>
        <begin position="1"/>
        <end position="77"/>
    </location>
</feature>